<reference evidence="11" key="1">
    <citation type="submission" date="2017-08" db="EMBL/GenBank/DDBJ databases">
        <authorList>
            <person name="Polle J.E."/>
            <person name="Barry K."/>
            <person name="Cushman J."/>
            <person name="Schmutz J."/>
            <person name="Tran D."/>
            <person name="Hathwaick L.T."/>
            <person name="Yim W.C."/>
            <person name="Jenkins J."/>
            <person name="Mckie-Krisberg Z.M."/>
            <person name="Prochnik S."/>
            <person name="Lindquist E."/>
            <person name="Dockter R.B."/>
            <person name="Adam C."/>
            <person name="Molina H."/>
            <person name="Bunkerborg J."/>
            <person name="Jin E."/>
            <person name="Buchheim M."/>
            <person name="Magnuson J."/>
        </authorList>
    </citation>
    <scope>NUCLEOTIDE SEQUENCE</scope>
    <source>
        <strain evidence="11">CCAP 19/18</strain>
    </source>
</reference>
<evidence type="ECO:0000313" key="11">
    <source>
        <dbReference type="EMBL" id="KAF5842039.1"/>
    </source>
</evidence>
<evidence type="ECO:0000256" key="1">
    <source>
        <dbReference type="ARBA" id="ARBA00004430"/>
    </source>
</evidence>
<evidence type="ECO:0000256" key="3">
    <source>
        <dbReference type="ARBA" id="ARBA00022574"/>
    </source>
</evidence>
<dbReference type="PANTHER" id="PTHR14885">
    <property type="entry name" value="CILIA- AND FLAGELLA-ASSOCIATED PROTEIN 43-RELATED"/>
    <property type="match status" value="1"/>
</dbReference>
<evidence type="ECO:0000256" key="8">
    <source>
        <dbReference type="PROSITE-ProRule" id="PRU00221"/>
    </source>
</evidence>
<comment type="subcellular location">
    <subcellularLocation>
        <location evidence="1">Cytoplasm</location>
        <location evidence="1">Cytoskeleton</location>
        <location evidence="1">Cilium axoneme</location>
    </subcellularLocation>
</comment>
<organism evidence="11 12">
    <name type="scientific">Dunaliella salina</name>
    <name type="common">Green alga</name>
    <name type="synonym">Protococcus salinus</name>
    <dbReference type="NCBI Taxonomy" id="3046"/>
    <lineage>
        <taxon>Eukaryota</taxon>
        <taxon>Viridiplantae</taxon>
        <taxon>Chlorophyta</taxon>
        <taxon>core chlorophytes</taxon>
        <taxon>Chlorophyceae</taxon>
        <taxon>CS clade</taxon>
        <taxon>Chlamydomonadales</taxon>
        <taxon>Dunaliellaceae</taxon>
        <taxon>Dunaliella</taxon>
    </lineage>
</organism>
<feature type="compositionally biased region" description="Pro residues" evidence="9">
    <location>
        <begin position="306"/>
        <end position="315"/>
    </location>
</feature>
<keyword evidence="12" id="KW-1185">Reference proteome</keyword>
<feature type="compositionally biased region" description="Polar residues" evidence="9">
    <location>
        <begin position="166"/>
        <end position="178"/>
    </location>
</feature>
<sequence>MDGTGEGHDDSRREDEQQSEGGQEGEAQQVEGEGPENREKDGAAAHNTSGNEGFGEELQSPEPEVAGQEASAADPEAAEQRSLAPANNPAEAGKQGAYPDQGLHKPEASEPMAEGEVAGPGTEQQASIQPAADENAAKGAAEQEVAQDSTSEVKAPQDYTAEGEAAQNSTIGGETAQDSAAEGEAAGGPASHEATAQPPAEGEATEQEAAQDSTAEGEAAGGAAEMEAAAKQAALVGTEGQPRATPDEVPSAPQAPESPSEPPTVPSAAEPSQSHAAEEQTQPAEGDGDAKAAAAAAAAAAAGESAPPPVPPPPRASSGRPSSRPVSAGLGAGQPAGVSEPSGDPSAQAAPAGATSQGGEDGDPAKSARSAMLSSGRRLSTNSMQQEGLDEEEGRIMAAQRAQQRALEHEYDAVQFVQAQDLEQELPADVLKTAHILSLDALRRNNIWYIENDKIVTAVGSNVVFLCLPTMEQQYLPSLDGGSVGAVAVHPTRKFLAVAEHCRYRSPNIYIYSYPDLKLRRVLQNGTERAYSSLAFNERGDQLASVGTWPDYLLTLWSWETEAIVLRSKAFSQDVYTLRFSPYFEGTLTTSGTGHIRFWKMASTFTGLKLQGQIGKFGNVELSDISAFVEMPDGKVLSSTEVGDLLMWDGGLIKAVIKRSQDQPCHNGQVDVLLLDLKTRVILSGGSDGFVRMWDFDKMNEAEPGEDSHVAYVDPTDELLVSPGVHVRGLLWEQGHWLVLDGTGAFHKVDLPEDGPLSGGAKVTRLLQFHAGGVVGLITSPVAHVAMTAGQDGSVRVFDYAKRSLEHTTHFSQPATLLISLDSGNTVAAVGFKDGVVRLVARKPSGLRLLAAHKPHQGAVTSLALSPDATLLASSGEDSAVFFFTVKGCTSLEPICFTKLPAVATCADWASDGSKLMLGLHDGRLLELQPPQGSVDTEKTFETALPYRTCTLLLPKLKKAAKGAKKEDKAGAGASQGEGGTAAEMQAAPQRTSLDGEEPDEEGKENPAQEQKEEQEEEAADSVDDDIQHEVLTLSYIPNSGNASFHATLGGRWAGHVWQGSFQDGQETIEVVPAFGAPNTAPTSFFRYSRNGRYQLMGTCDGVVRMQPASGPGTPPSGKFWQGSLHDVHAGRVSAVALSFDEKYLLSAAWDGSIYLQELHIPGVSPSIPLPSRPEALLSDEEGPQHVADITNPADYTIEKAKQKAEEDAKIAAAESKKMGVRDYLHQIRKEFEALVAENAAKPEAERLPRSAFEVDIGLREMIAEETAKRIEEAGMEVAWETAKRKLALKKLKAFFFDHIEVERIVLYGVRVKHYVTTFRTAALSEDMQHELGEAKEAEAARTAARSRAVFEGNKASNASGRPSMSSGSMRRDSMHTVDEAKLTKADQRRLARKKREAEWHAFNLTRPDEKYENEEDVQAIQEAEQNMGDYKLKSDQNYVIPEVSTF</sequence>
<keyword evidence="6" id="KW-0206">Cytoskeleton</keyword>
<dbReference type="SUPFAM" id="SSF50978">
    <property type="entry name" value="WD40 repeat-like"/>
    <property type="match status" value="2"/>
</dbReference>
<feature type="compositionally biased region" description="Low complexity" evidence="9">
    <location>
        <begin position="131"/>
        <end position="140"/>
    </location>
</feature>
<dbReference type="InterPro" id="IPR015943">
    <property type="entry name" value="WD40/YVTN_repeat-like_dom_sf"/>
</dbReference>
<feature type="compositionally biased region" description="Low complexity" evidence="9">
    <location>
        <begin position="291"/>
        <end position="305"/>
    </location>
</feature>
<evidence type="ECO:0000256" key="7">
    <source>
        <dbReference type="ARBA" id="ARBA00023273"/>
    </source>
</evidence>
<feature type="compositionally biased region" description="Low complexity" evidence="9">
    <location>
        <begin position="19"/>
        <end position="32"/>
    </location>
</feature>
<feature type="region of interest" description="Disordered" evidence="9">
    <location>
        <begin position="1"/>
        <end position="391"/>
    </location>
</feature>
<feature type="compositionally biased region" description="Low complexity" evidence="9">
    <location>
        <begin position="1360"/>
        <end position="1369"/>
    </location>
</feature>
<feature type="compositionally biased region" description="Low complexity" evidence="9">
    <location>
        <begin position="180"/>
        <end position="234"/>
    </location>
</feature>
<keyword evidence="7" id="KW-0966">Cell projection</keyword>
<feature type="repeat" description="WD" evidence="8">
    <location>
        <begin position="853"/>
        <end position="887"/>
    </location>
</feature>
<evidence type="ECO:0000256" key="5">
    <source>
        <dbReference type="ARBA" id="ARBA00023054"/>
    </source>
</evidence>
<dbReference type="Gene3D" id="2.130.10.10">
    <property type="entry name" value="YVTN repeat-like/Quinoprotein amine dehydrogenase"/>
    <property type="match status" value="3"/>
</dbReference>
<proteinExistence type="predicted"/>
<keyword evidence="4" id="KW-0677">Repeat</keyword>
<comment type="caution">
    <text evidence="11">The sequence shown here is derived from an EMBL/GenBank/DDBJ whole genome shotgun (WGS) entry which is preliminary data.</text>
</comment>
<evidence type="ECO:0000256" key="6">
    <source>
        <dbReference type="ARBA" id="ARBA00023212"/>
    </source>
</evidence>
<dbReference type="Pfam" id="PF23409">
    <property type="entry name" value="Beta-prop_EML"/>
    <property type="match status" value="1"/>
</dbReference>
<keyword evidence="3 8" id="KW-0853">WD repeat</keyword>
<name>A0ABQ7H5A7_DUNSA</name>
<feature type="domain" description="EML-like first beta-propeller" evidence="10">
    <location>
        <begin position="484"/>
        <end position="700"/>
    </location>
</feature>
<dbReference type="InterPro" id="IPR019775">
    <property type="entry name" value="WD40_repeat_CS"/>
</dbReference>
<feature type="repeat" description="WD" evidence="8">
    <location>
        <begin position="767"/>
        <end position="808"/>
    </location>
</feature>
<dbReference type="InterPro" id="IPR036322">
    <property type="entry name" value="WD40_repeat_dom_sf"/>
</dbReference>
<dbReference type="PROSITE" id="PS50082">
    <property type="entry name" value="WD_REPEATS_2"/>
    <property type="match status" value="3"/>
</dbReference>
<feature type="compositionally biased region" description="Acidic residues" evidence="9">
    <location>
        <begin position="1013"/>
        <end position="1024"/>
    </location>
</feature>
<accession>A0ABQ7H5A7</accession>
<dbReference type="InterPro" id="IPR055439">
    <property type="entry name" value="Beta-prop_EML_1st"/>
</dbReference>
<dbReference type="EMBL" id="MU069470">
    <property type="protein sequence ID" value="KAF5842039.1"/>
    <property type="molecule type" value="Genomic_DNA"/>
</dbReference>
<dbReference type="Pfam" id="PF00400">
    <property type="entry name" value="WD40"/>
    <property type="match status" value="2"/>
</dbReference>
<feature type="region of interest" description="Disordered" evidence="9">
    <location>
        <begin position="965"/>
        <end position="1024"/>
    </location>
</feature>
<dbReference type="Proteomes" id="UP000815325">
    <property type="component" value="Unassembled WGS sequence"/>
</dbReference>
<dbReference type="PROSITE" id="PS00678">
    <property type="entry name" value="WD_REPEATS_1"/>
    <property type="match status" value="1"/>
</dbReference>
<feature type="compositionally biased region" description="Polar residues" evidence="9">
    <location>
        <begin position="273"/>
        <end position="282"/>
    </location>
</feature>
<dbReference type="SMART" id="SM00320">
    <property type="entry name" value="WD40"/>
    <property type="match status" value="6"/>
</dbReference>
<feature type="compositionally biased region" description="Polar residues" evidence="9">
    <location>
        <begin position="377"/>
        <end position="386"/>
    </location>
</feature>
<evidence type="ECO:0000256" key="4">
    <source>
        <dbReference type="ARBA" id="ARBA00022737"/>
    </source>
</evidence>
<evidence type="ECO:0000256" key="2">
    <source>
        <dbReference type="ARBA" id="ARBA00022490"/>
    </source>
</evidence>
<evidence type="ECO:0000313" key="12">
    <source>
        <dbReference type="Proteomes" id="UP000815325"/>
    </source>
</evidence>
<feature type="repeat" description="WD" evidence="8">
    <location>
        <begin position="663"/>
        <end position="704"/>
    </location>
</feature>
<dbReference type="InterPro" id="IPR001680">
    <property type="entry name" value="WD40_rpt"/>
</dbReference>
<evidence type="ECO:0000256" key="9">
    <source>
        <dbReference type="SAM" id="MobiDB-lite"/>
    </source>
</evidence>
<feature type="region of interest" description="Disordered" evidence="9">
    <location>
        <begin position="1354"/>
        <end position="1376"/>
    </location>
</feature>
<gene>
    <name evidence="11" type="ORF">DUNSADRAFT_9608</name>
</gene>
<feature type="compositionally biased region" description="Low complexity" evidence="9">
    <location>
        <begin position="316"/>
        <end position="329"/>
    </location>
</feature>
<evidence type="ECO:0000259" key="10">
    <source>
        <dbReference type="Pfam" id="PF23409"/>
    </source>
</evidence>
<keyword evidence="2" id="KW-0963">Cytoplasm</keyword>
<protein>
    <recommendedName>
        <fullName evidence="10">EML-like first beta-propeller domain-containing protein</fullName>
    </recommendedName>
</protein>
<feature type="compositionally biased region" description="Basic and acidic residues" evidence="9">
    <location>
        <begin position="1"/>
        <end position="16"/>
    </location>
</feature>
<keyword evidence="5" id="KW-0175">Coiled coil</keyword>
<dbReference type="PANTHER" id="PTHR14885:SF3">
    <property type="entry name" value="CILIA- AND FLAGELLA-ASSOCIATED PROTEIN 44"/>
    <property type="match status" value="1"/>
</dbReference>